<evidence type="ECO:0000313" key="3">
    <source>
        <dbReference type="EMBL" id="NAS10770.1"/>
    </source>
</evidence>
<keyword evidence="3" id="KW-0378">Hydrolase</keyword>
<sequence length="249" mass="28249">MEKIHHQRRDNRVEQWFKKNPMSSLIELLMVFGSVILIIELFKPSTHQHPLRAQAVVWGANVLMIAMVCLGQWLRGEPLKDLGFAVKTNTFKKILQALMWSVPVFVTALAAFILASALAPLLFDLPAHTDTSGYNYFKDRPGLLLLSLLGVYLVSSFGEELVYRAFLMDRLGRLFKNFRLQKLLMVVFSAIIFGLAHYTWGLVGVFQTTFMGIALAVFYLALGRRLIILIMAHVYMDTLLFLSIYFGGA</sequence>
<feature type="transmembrane region" description="Helical" evidence="1">
    <location>
        <begin position="55"/>
        <end position="76"/>
    </location>
</feature>
<keyword evidence="3" id="KW-0645">Protease</keyword>
<dbReference type="EMBL" id="WXYO01000001">
    <property type="protein sequence ID" value="NAS10770.1"/>
    <property type="molecule type" value="Genomic_DNA"/>
</dbReference>
<feature type="transmembrane region" description="Helical" evidence="1">
    <location>
        <begin position="183"/>
        <end position="200"/>
    </location>
</feature>
<comment type="caution">
    <text evidence="3">The sequence shown here is derived from an EMBL/GenBank/DDBJ whole genome shotgun (WGS) entry which is preliminary data.</text>
</comment>
<name>A0A6L9E7U2_9FLAO</name>
<dbReference type="AlphaFoldDB" id="A0A6L9E7U2"/>
<keyword evidence="4" id="KW-1185">Reference proteome</keyword>
<dbReference type="GO" id="GO:0080120">
    <property type="term" value="P:CAAX-box protein maturation"/>
    <property type="evidence" value="ECO:0007669"/>
    <property type="project" value="UniProtKB-ARBA"/>
</dbReference>
<protein>
    <submittedName>
        <fullName evidence="3">CPBP family intramembrane metalloprotease</fullName>
    </submittedName>
</protein>
<gene>
    <name evidence="3" type="ORF">GTQ38_02080</name>
</gene>
<keyword evidence="1" id="KW-1133">Transmembrane helix</keyword>
<dbReference type="GO" id="GO:0004175">
    <property type="term" value="F:endopeptidase activity"/>
    <property type="evidence" value="ECO:0007669"/>
    <property type="project" value="UniProtKB-ARBA"/>
</dbReference>
<keyword evidence="1" id="KW-0472">Membrane</keyword>
<feature type="domain" description="CAAX prenyl protease 2/Lysostaphin resistance protein A-like" evidence="2">
    <location>
        <begin position="143"/>
        <end position="238"/>
    </location>
</feature>
<organism evidence="3 4">
    <name type="scientific">Poritiphilus flavus</name>
    <dbReference type="NCBI Taxonomy" id="2697053"/>
    <lineage>
        <taxon>Bacteria</taxon>
        <taxon>Pseudomonadati</taxon>
        <taxon>Bacteroidota</taxon>
        <taxon>Flavobacteriia</taxon>
        <taxon>Flavobacteriales</taxon>
        <taxon>Flavobacteriaceae</taxon>
        <taxon>Poritiphilus</taxon>
    </lineage>
</organism>
<feature type="transmembrane region" description="Helical" evidence="1">
    <location>
        <begin position="21"/>
        <end position="43"/>
    </location>
</feature>
<evidence type="ECO:0000256" key="1">
    <source>
        <dbReference type="SAM" id="Phobius"/>
    </source>
</evidence>
<dbReference type="RefSeq" id="WP_161433559.1">
    <property type="nucleotide sequence ID" value="NZ_WXYO01000001.1"/>
</dbReference>
<accession>A0A6L9E7U2</accession>
<reference evidence="3 4" key="1">
    <citation type="submission" date="2020-01" db="EMBL/GenBank/DDBJ databases">
        <title>Bacteria diversity of Porities sp.</title>
        <authorList>
            <person name="Wang G."/>
        </authorList>
    </citation>
    <scope>NUCLEOTIDE SEQUENCE [LARGE SCALE GENOMIC DNA]</scope>
    <source>
        <strain evidence="3 4">R33</strain>
    </source>
</reference>
<dbReference type="Pfam" id="PF02517">
    <property type="entry name" value="Rce1-like"/>
    <property type="match status" value="1"/>
</dbReference>
<evidence type="ECO:0000259" key="2">
    <source>
        <dbReference type="Pfam" id="PF02517"/>
    </source>
</evidence>
<feature type="transmembrane region" description="Helical" evidence="1">
    <location>
        <begin position="227"/>
        <end position="246"/>
    </location>
</feature>
<evidence type="ECO:0000313" key="4">
    <source>
        <dbReference type="Proteomes" id="UP000475249"/>
    </source>
</evidence>
<dbReference type="InterPro" id="IPR003675">
    <property type="entry name" value="Rce1/LyrA-like_dom"/>
</dbReference>
<keyword evidence="1" id="KW-0812">Transmembrane</keyword>
<feature type="transmembrane region" description="Helical" evidence="1">
    <location>
        <begin position="143"/>
        <end position="162"/>
    </location>
</feature>
<dbReference type="GO" id="GO:0006508">
    <property type="term" value="P:proteolysis"/>
    <property type="evidence" value="ECO:0007669"/>
    <property type="project" value="UniProtKB-KW"/>
</dbReference>
<feature type="transmembrane region" description="Helical" evidence="1">
    <location>
        <begin position="97"/>
        <end position="123"/>
    </location>
</feature>
<dbReference type="Proteomes" id="UP000475249">
    <property type="component" value="Unassembled WGS sequence"/>
</dbReference>
<keyword evidence="3" id="KW-0482">Metalloprotease</keyword>
<dbReference type="GO" id="GO:0008237">
    <property type="term" value="F:metallopeptidase activity"/>
    <property type="evidence" value="ECO:0007669"/>
    <property type="project" value="UniProtKB-KW"/>
</dbReference>
<proteinExistence type="predicted"/>